<reference evidence="2" key="1">
    <citation type="submission" date="2015-07" db="EMBL/GenBank/DDBJ databases">
        <authorList>
            <person name="Rodrigo-Torres Lidia"/>
            <person name="Arahal R.David."/>
        </authorList>
    </citation>
    <scope>NUCLEOTIDE SEQUENCE [LARGE SCALE GENOMIC DNA]</scope>
    <source>
        <strain evidence="2">CECT 4801</strain>
    </source>
</reference>
<dbReference type="InterPro" id="IPR052183">
    <property type="entry name" value="IS_Transposase"/>
</dbReference>
<evidence type="ECO:0000313" key="1">
    <source>
        <dbReference type="EMBL" id="CTQ47390.1"/>
    </source>
</evidence>
<accession>A0A0M6YEZ7</accession>
<keyword evidence="2" id="KW-1185">Reference proteome</keyword>
<sequence length="97" mass="11005">MAPYSVGPNNINMAHSMPSGGAVHTINLLITVALSTSDDEDLLAERDIGFSRETIRKWMNRFGRHFGRCIRRDRPKPNTQWHLNEAVIVVGGVKYWL</sequence>
<dbReference type="Proteomes" id="UP000048926">
    <property type="component" value="Unassembled WGS sequence"/>
</dbReference>
<proteinExistence type="predicted"/>
<dbReference type="PANTHER" id="PTHR35528">
    <property type="entry name" value="BLL1675 PROTEIN"/>
    <property type="match status" value="1"/>
</dbReference>
<dbReference type="AlphaFoldDB" id="A0A0M6YEZ7"/>
<evidence type="ECO:0000313" key="2">
    <source>
        <dbReference type="Proteomes" id="UP000048926"/>
    </source>
</evidence>
<name>A0A0M6YEZ7_9HYPH</name>
<protein>
    <submittedName>
        <fullName evidence="1">Uncharacterized protein</fullName>
    </submittedName>
</protein>
<dbReference type="PANTHER" id="PTHR35528:SF3">
    <property type="entry name" value="BLL1675 PROTEIN"/>
    <property type="match status" value="1"/>
</dbReference>
<gene>
    <name evidence="1" type="ORF">LAL4801_05852</name>
</gene>
<organism evidence="1 2">
    <name type="scientific">Roseibium aggregatum</name>
    <dbReference type="NCBI Taxonomy" id="187304"/>
    <lineage>
        <taxon>Bacteria</taxon>
        <taxon>Pseudomonadati</taxon>
        <taxon>Pseudomonadota</taxon>
        <taxon>Alphaproteobacteria</taxon>
        <taxon>Hyphomicrobiales</taxon>
        <taxon>Stappiaceae</taxon>
        <taxon>Roseibium</taxon>
    </lineage>
</organism>
<dbReference type="EMBL" id="CXST01000007">
    <property type="protein sequence ID" value="CTQ47390.1"/>
    <property type="molecule type" value="Genomic_DNA"/>
</dbReference>